<name>M5GGC7_DACPD</name>
<feature type="region of interest" description="Disordered" evidence="1">
    <location>
        <begin position="163"/>
        <end position="195"/>
    </location>
</feature>
<accession>M5GGC7</accession>
<organism evidence="2 3">
    <name type="scientific">Dacryopinax primogenitus (strain DJM 731)</name>
    <name type="common">Brown rot fungus</name>
    <dbReference type="NCBI Taxonomy" id="1858805"/>
    <lineage>
        <taxon>Eukaryota</taxon>
        <taxon>Fungi</taxon>
        <taxon>Dikarya</taxon>
        <taxon>Basidiomycota</taxon>
        <taxon>Agaricomycotina</taxon>
        <taxon>Dacrymycetes</taxon>
        <taxon>Dacrymycetales</taxon>
        <taxon>Dacrymycetaceae</taxon>
        <taxon>Dacryopinax</taxon>
    </lineage>
</organism>
<evidence type="ECO:0000313" key="2">
    <source>
        <dbReference type="EMBL" id="EJU05258.1"/>
    </source>
</evidence>
<keyword evidence="3" id="KW-1185">Reference proteome</keyword>
<gene>
    <name evidence="2" type="ORF">DACRYDRAFT_103751</name>
</gene>
<sequence>MFRSRWSATFKNGRTGCGWQEHLKGLIKAHHQQAAEAVDLEARGSTRPMLIDSRVESDYEDVEDKEEEGDEEQVLGGGVGVLLMHQEDAVGNGSHTAATPTSMVGMNPPTVNRSNTGYASILVEAVTSNMCNIAAVLLTVKENNHETDTIQASMGDICTIQMDTSPGTGSAADMDGGENPAAGRGGMSSGVQAGQ</sequence>
<dbReference type="AlphaFoldDB" id="M5GGC7"/>
<evidence type="ECO:0000256" key="1">
    <source>
        <dbReference type="SAM" id="MobiDB-lite"/>
    </source>
</evidence>
<dbReference type="RefSeq" id="XP_040632152.1">
    <property type="nucleotide sequence ID" value="XM_040767811.1"/>
</dbReference>
<proteinExistence type="predicted"/>
<evidence type="ECO:0000313" key="3">
    <source>
        <dbReference type="Proteomes" id="UP000030653"/>
    </source>
</evidence>
<reference evidence="2 3" key="1">
    <citation type="journal article" date="2012" name="Science">
        <title>The Paleozoic origin of enzymatic lignin decomposition reconstructed from 31 fungal genomes.</title>
        <authorList>
            <person name="Floudas D."/>
            <person name="Binder M."/>
            <person name="Riley R."/>
            <person name="Barry K."/>
            <person name="Blanchette R.A."/>
            <person name="Henrissat B."/>
            <person name="Martinez A.T."/>
            <person name="Otillar R."/>
            <person name="Spatafora J.W."/>
            <person name="Yadav J.S."/>
            <person name="Aerts A."/>
            <person name="Benoit I."/>
            <person name="Boyd A."/>
            <person name="Carlson A."/>
            <person name="Copeland A."/>
            <person name="Coutinho P.M."/>
            <person name="de Vries R.P."/>
            <person name="Ferreira P."/>
            <person name="Findley K."/>
            <person name="Foster B."/>
            <person name="Gaskell J."/>
            <person name="Glotzer D."/>
            <person name="Gorecki P."/>
            <person name="Heitman J."/>
            <person name="Hesse C."/>
            <person name="Hori C."/>
            <person name="Igarashi K."/>
            <person name="Jurgens J.A."/>
            <person name="Kallen N."/>
            <person name="Kersten P."/>
            <person name="Kohler A."/>
            <person name="Kuees U."/>
            <person name="Kumar T.K.A."/>
            <person name="Kuo A."/>
            <person name="LaButti K."/>
            <person name="Larrondo L.F."/>
            <person name="Lindquist E."/>
            <person name="Ling A."/>
            <person name="Lombard V."/>
            <person name="Lucas S."/>
            <person name="Lundell T."/>
            <person name="Martin R."/>
            <person name="McLaughlin D.J."/>
            <person name="Morgenstern I."/>
            <person name="Morin E."/>
            <person name="Murat C."/>
            <person name="Nagy L.G."/>
            <person name="Nolan M."/>
            <person name="Ohm R.A."/>
            <person name="Patyshakuliyeva A."/>
            <person name="Rokas A."/>
            <person name="Ruiz-Duenas F.J."/>
            <person name="Sabat G."/>
            <person name="Salamov A."/>
            <person name="Samejima M."/>
            <person name="Schmutz J."/>
            <person name="Slot J.C."/>
            <person name="St John F."/>
            <person name="Stenlid J."/>
            <person name="Sun H."/>
            <person name="Sun S."/>
            <person name="Syed K."/>
            <person name="Tsang A."/>
            <person name="Wiebenga A."/>
            <person name="Young D."/>
            <person name="Pisabarro A."/>
            <person name="Eastwood D.C."/>
            <person name="Martin F."/>
            <person name="Cullen D."/>
            <person name="Grigoriev I.V."/>
            <person name="Hibbett D.S."/>
        </authorList>
    </citation>
    <scope>NUCLEOTIDE SEQUENCE [LARGE SCALE GENOMIC DNA]</scope>
    <source>
        <strain evidence="2 3">DJM-731 SS1</strain>
    </source>
</reference>
<dbReference type="Proteomes" id="UP000030653">
    <property type="component" value="Unassembled WGS sequence"/>
</dbReference>
<dbReference type="EMBL" id="JH795856">
    <property type="protein sequence ID" value="EJU05258.1"/>
    <property type="molecule type" value="Genomic_DNA"/>
</dbReference>
<protein>
    <submittedName>
        <fullName evidence="2">Uncharacterized protein</fullName>
    </submittedName>
</protein>
<dbReference type="HOGENOM" id="CLU_1396264_0_0_1"/>
<dbReference type="GeneID" id="63682873"/>